<comment type="caution">
    <text evidence="1">The sequence shown here is derived from an EMBL/GenBank/DDBJ whole genome shotgun (WGS) entry which is preliminary data.</text>
</comment>
<accession>A0ACC1NLN8</accession>
<reference evidence="1" key="1">
    <citation type="submission" date="2022-10" db="EMBL/GenBank/DDBJ databases">
        <title>Genome Sequence of Xylaria curta.</title>
        <authorList>
            <person name="Buettner E."/>
        </authorList>
    </citation>
    <scope>NUCLEOTIDE SEQUENCE</scope>
    <source>
        <strain evidence="1">Babe10</strain>
    </source>
</reference>
<protein>
    <submittedName>
        <fullName evidence="1">Uncharacterized protein</fullName>
    </submittedName>
</protein>
<gene>
    <name evidence="1" type="ORF">NUW58_g7247</name>
</gene>
<sequence length="667" mass="75306">MASKHEFDASSEDESNPHLVAGKTLPWFGNPVIYEDKIQSSAYPQCFDELQDLGHPSQQYNVDTIPRFEKRGGSSALEVFYDLWFVANVAIFTTLNAVNNTTTLWSYVAYISLLWVDWFLVTLYDVRYLTDSVVERVGRAVHMSVMVGFAVVFVDFTLGQQSKTTFQVTSLALAVSRLSLAARYCSVVWRIRYHTQGKYPLIAVAAINFISVWIYFGISFGFTDDGNSHAFISWYVVSVVETLLQFGLSLYFNVLSFDGTHLTERMTVSTLFMLGEGVNVLAENVVTIVQNNGWTPATIGNLTSGVSNVYFVFMVYFDWMANHHSLSGIRQSLWVILHFPFHILLLLFMEGSTQFVQWWKILEALQWASDQFSSGVAKIIDNMDSGVSQTQTVVNLFNATVTQIFEKYKPTSVNIEYEIDRVLETVATIPNEWWSDQNRGTPNSEKYRSLFDDSLNELSIAISNSILVNFKIDPISGISNNADLAAVTNTDLQTAALQQTSDRFTITFQFTFISAGLTLLLMTVLFAIGRPRRSWSISVAVRMALFVLLGVGLSLVAIAARDEGNSYQTSPWLLPTLALVYFLIIIITRFPRRPTPSTFAFWQRARARGRRTVKEADVSFGDQHMRHDHLVGVEIAYEGHKGQPMHASSYPLGAYREQNERSISEKR</sequence>
<name>A0ACC1NLN8_9PEZI</name>
<proteinExistence type="predicted"/>
<dbReference type="EMBL" id="JAPDGR010001832">
    <property type="protein sequence ID" value="KAJ2979263.1"/>
    <property type="molecule type" value="Genomic_DNA"/>
</dbReference>
<evidence type="ECO:0000313" key="2">
    <source>
        <dbReference type="Proteomes" id="UP001143856"/>
    </source>
</evidence>
<keyword evidence="2" id="KW-1185">Reference proteome</keyword>
<dbReference type="Proteomes" id="UP001143856">
    <property type="component" value="Unassembled WGS sequence"/>
</dbReference>
<organism evidence="1 2">
    <name type="scientific">Xylaria curta</name>
    <dbReference type="NCBI Taxonomy" id="42375"/>
    <lineage>
        <taxon>Eukaryota</taxon>
        <taxon>Fungi</taxon>
        <taxon>Dikarya</taxon>
        <taxon>Ascomycota</taxon>
        <taxon>Pezizomycotina</taxon>
        <taxon>Sordariomycetes</taxon>
        <taxon>Xylariomycetidae</taxon>
        <taxon>Xylariales</taxon>
        <taxon>Xylariaceae</taxon>
        <taxon>Xylaria</taxon>
    </lineage>
</organism>
<evidence type="ECO:0000313" key="1">
    <source>
        <dbReference type="EMBL" id="KAJ2979263.1"/>
    </source>
</evidence>